<accession>A0A9P4P557</accession>
<dbReference type="InterPro" id="IPR011118">
    <property type="entry name" value="Tannase/feruloyl_esterase"/>
</dbReference>
<dbReference type="Proteomes" id="UP000799764">
    <property type="component" value="Unassembled WGS sequence"/>
</dbReference>
<keyword evidence="2" id="KW-0858">Xylan degradation</keyword>
<evidence type="ECO:0000313" key="9">
    <source>
        <dbReference type="Proteomes" id="UP000799764"/>
    </source>
</evidence>
<dbReference type="GO" id="GO:0030600">
    <property type="term" value="F:feruloyl esterase activity"/>
    <property type="evidence" value="ECO:0007669"/>
    <property type="project" value="UniProtKB-EC"/>
</dbReference>
<evidence type="ECO:0000256" key="4">
    <source>
        <dbReference type="ARBA" id="ARBA00022801"/>
    </source>
</evidence>
<comment type="caution">
    <text evidence="8">The sequence shown here is derived from an EMBL/GenBank/DDBJ whole genome shotgun (WGS) entry which is preliminary data.</text>
</comment>
<protein>
    <recommendedName>
        <fullName evidence="7">Carboxylic ester hydrolase</fullName>
        <ecNumber evidence="7">3.1.1.-</ecNumber>
    </recommendedName>
</protein>
<comment type="catalytic activity">
    <reaction evidence="6">
        <text>feruloyl-polysaccharide + H2O = ferulate + polysaccharide.</text>
        <dbReference type="EC" id="3.1.1.73"/>
    </reaction>
</comment>
<proteinExistence type="inferred from homology"/>
<evidence type="ECO:0000313" key="8">
    <source>
        <dbReference type="EMBL" id="KAF2437550.1"/>
    </source>
</evidence>
<dbReference type="AlphaFoldDB" id="A0A9P4P557"/>
<evidence type="ECO:0000256" key="6">
    <source>
        <dbReference type="ARBA" id="ARBA00034075"/>
    </source>
</evidence>
<keyword evidence="4 7" id="KW-0378">Hydrolase</keyword>
<evidence type="ECO:0000256" key="3">
    <source>
        <dbReference type="ARBA" id="ARBA00022729"/>
    </source>
</evidence>
<evidence type="ECO:0000256" key="7">
    <source>
        <dbReference type="RuleBase" id="RU361238"/>
    </source>
</evidence>
<keyword evidence="5" id="KW-1015">Disulfide bond</keyword>
<evidence type="ECO:0000256" key="5">
    <source>
        <dbReference type="ARBA" id="ARBA00023157"/>
    </source>
</evidence>
<evidence type="ECO:0000256" key="2">
    <source>
        <dbReference type="ARBA" id="ARBA00022651"/>
    </source>
</evidence>
<dbReference type="EMBL" id="MU001515">
    <property type="protein sequence ID" value="KAF2437550.1"/>
    <property type="molecule type" value="Genomic_DNA"/>
</dbReference>
<evidence type="ECO:0000256" key="1">
    <source>
        <dbReference type="ARBA" id="ARBA00022487"/>
    </source>
</evidence>
<reference evidence="8" key="1">
    <citation type="journal article" date="2020" name="Stud. Mycol.">
        <title>101 Dothideomycetes genomes: a test case for predicting lifestyles and emergence of pathogens.</title>
        <authorList>
            <person name="Haridas S."/>
            <person name="Albert R."/>
            <person name="Binder M."/>
            <person name="Bloem J."/>
            <person name="Labutti K."/>
            <person name="Salamov A."/>
            <person name="Andreopoulos B."/>
            <person name="Baker S."/>
            <person name="Barry K."/>
            <person name="Bills G."/>
            <person name="Bluhm B."/>
            <person name="Cannon C."/>
            <person name="Castanera R."/>
            <person name="Culley D."/>
            <person name="Daum C."/>
            <person name="Ezra D."/>
            <person name="Gonzalez J."/>
            <person name="Henrissat B."/>
            <person name="Kuo A."/>
            <person name="Liang C."/>
            <person name="Lipzen A."/>
            <person name="Lutzoni F."/>
            <person name="Magnuson J."/>
            <person name="Mondo S."/>
            <person name="Nolan M."/>
            <person name="Ohm R."/>
            <person name="Pangilinan J."/>
            <person name="Park H.-J."/>
            <person name="Ramirez L."/>
            <person name="Alfaro M."/>
            <person name="Sun H."/>
            <person name="Tritt A."/>
            <person name="Yoshinaga Y."/>
            <person name="Zwiers L.-H."/>
            <person name="Turgeon B."/>
            <person name="Goodwin S."/>
            <person name="Spatafora J."/>
            <person name="Crous P."/>
            <person name="Grigoriev I."/>
        </authorList>
    </citation>
    <scope>NUCLEOTIDE SEQUENCE</scope>
    <source>
        <strain evidence="8">CBS 690.94</strain>
    </source>
</reference>
<keyword evidence="1" id="KW-0719">Serine esterase</keyword>
<keyword evidence="2" id="KW-0119">Carbohydrate metabolism</keyword>
<sequence length="307" mass="33871">MPACSKGRLTRILGASNNSKFDSFANSFQMRIDWDYLATHLAAVISKAIVTKYYSVEIRYAYHLELLTGCRQSLVEAQRYPEDFNGVYATAPALNETGVTTYAITSNVRAVLLDETNFTQAITVDNVRVIKEAVLDACDYLAGLKDGVIGIPRSCHFEIDRLAFSARHQNSSSCLSRTALEAAKRLYAGPVSSITHQQLNLEGVLPGSESVWPGTYVAQTEGGNPGYCDFAVSFLSHYAFWPDPAEEVTSFTINLSEPTLLARTSKTESLEYTGMADMSKFQQLGGKVIMTRYFRCTELCTRPVSSP</sequence>
<dbReference type="PANTHER" id="PTHR33938">
    <property type="entry name" value="FERULOYL ESTERASE B-RELATED"/>
    <property type="match status" value="1"/>
</dbReference>
<keyword evidence="9" id="KW-1185">Reference proteome</keyword>
<gene>
    <name evidence="8" type="ORF">P171DRAFT_491890</name>
</gene>
<dbReference type="GO" id="GO:0045493">
    <property type="term" value="P:xylan catabolic process"/>
    <property type="evidence" value="ECO:0007669"/>
    <property type="project" value="UniProtKB-KW"/>
</dbReference>
<comment type="similarity">
    <text evidence="7">Belongs to the tannase family.</text>
</comment>
<keyword evidence="2" id="KW-0624">Polysaccharide degradation</keyword>
<keyword evidence="3" id="KW-0732">Signal</keyword>
<dbReference type="PANTHER" id="PTHR33938:SF15">
    <property type="entry name" value="FERULOYL ESTERASE B-RELATED"/>
    <property type="match status" value="1"/>
</dbReference>
<dbReference type="OrthoDB" id="3915655at2759"/>
<organism evidence="8 9">
    <name type="scientific">Karstenula rhodostoma CBS 690.94</name>
    <dbReference type="NCBI Taxonomy" id="1392251"/>
    <lineage>
        <taxon>Eukaryota</taxon>
        <taxon>Fungi</taxon>
        <taxon>Dikarya</taxon>
        <taxon>Ascomycota</taxon>
        <taxon>Pezizomycotina</taxon>
        <taxon>Dothideomycetes</taxon>
        <taxon>Pleosporomycetidae</taxon>
        <taxon>Pleosporales</taxon>
        <taxon>Massarineae</taxon>
        <taxon>Didymosphaeriaceae</taxon>
        <taxon>Karstenula</taxon>
    </lineage>
</organism>
<dbReference type="EC" id="3.1.1.-" evidence="7"/>
<name>A0A9P4P557_9PLEO</name>
<dbReference type="Pfam" id="PF07519">
    <property type="entry name" value="Tannase"/>
    <property type="match status" value="1"/>
</dbReference>